<reference evidence="2 3" key="1">
    <citation type="submission" date="2019-01" db="EMBL/GenBank/DDBJ databases">
        <title>Vagococcus silagei sp. nov. isolated from brewer's grain.</title>
        <authorList>
            <person name="Guu J.-R."/>
        </authorList>
    </citation>
    <scope>NUCLEOTIDE SEQUENCE [LARGE SCALE GENOMIC DNA]</scope>
    <source>
        <strain evidence="2 3">2B-2</strain>
    </source>
</reference>
<keyword evidence="1" id="KW-1133">Transmembrane helix</keyword>
<feature type="transmembrane region" description="Helical" evidence="1">
    <location>
        <begin position="124"/>
        <end position="146"/>
    </location>
</feature>
<feature type="transmembrane region" description="Helical" evidence="1">
    <location>
        <begin position="180"/>
        <end position="202"/>
    </location>
</feature>
<evidence type="ECO:0000313" key="2">
    <source>
        <dbReference type="EMBL" id="THB61905.1"/>
    </source>
</evidence>
<evidence type="ECO:0000313" key="3">
    <source>
        <dbReference type="Proteomes" id="UP000310506"/>
    </source>
</evidence>
<dbReference type="EMBL" id="SDGV01000005">
    <property type="protein sequence ID" value="THB61905.1"/>
    <property type="molecule type" value="Genomic_DNA"/>
</dbReference>
<dbReference type="NCBIfam" id="TIGR01906">
    <property type="entry name" value="integ_TIGR01906"/>
    <property type="match status" value="1"/>
</dbReference>
<dbReference type="Proteomes" id="UP000310506">
    <property type="component" value="Unassembled WGS sequence"/>
</dbReference>
<name>A0A4S3B9S4_9ENTE</name>
<dbReference type="AlphaFoldDB" id="A0A4S3B9S4"/>
<dbReference type="Pfam" id="PF07314">
    <property type="entry name" value="Lit"/>
    <property type="match status" value="1"/>
</dbReference>
<proteinExistence type="predicted"/>
<protein>
    <submittedName>
        <fullName evidence="2">TIGR01906 family membrane protein</fullName>
    </submittedName>
</protein>
<gene>
    <name evidence="2" type="ORF">ESZ54_02775</name>
</gene>
<keyword evidence="3" id="KW-1185">Reference proteome</keyword>
<feature type="transmembrane region" description="Helical" evidence="1">
    <location>
        <begin position="12"/>
        <end position="33"/>
    </location>
</feature>
<dbReference type="OrthoDB" id="9813051at2"/>
<dbReference type="RefSeq" id="WP_136136159.1">
    <property type="nucleotide sequence ID" value="NZ_SDGV01000005.1"/>
</dbReference>
<sequence>MKTNFKWHLNVVLLFLGILTLVITVTINSRWLYSIDVGYLNILDNVPLSKTVLMKNYDELMRYLNFFWISSLNMSDFPSSASGLFHFEQVKNLFQLNYGVLLVTLIPNILFLRKLVKEKLFWRLIRPFQVILGGFVALVMMMLVAFDQFFVMFHQLFFNNNDWIFNPSEDPIILALPETYFLHCFLLFFVLLIGTCLLIIFLGRRL</sequence>
<evidence type="ECO:0000256" key="1">
    <source>
        <dbReference type="SAM" id="Phobius"/>
    </source>
</evidence>
<feature type="transmembrane region" description="Helical" evidence="1">
    <location>
        <begin position="93"/>
        <end position="112"/>
    </location>
</feature>
<dbReference type="InterPro" id="IPR010178">
    <property type="entry name" value="Lit"/>
</dbReference>
<comment type="caution">
    <text evidence="2">The sequence shown here is derived from an EMBL/GenBank/DDBJ whole genome shotgun (WGS) entry which is preliminary data.</text>
</comment>
<organism evidence="2 3">
    <name type="scientific">Vagococcus silagei</name>
    <dbReference type="NCBI Taxonomy" id="2508885"/>
    <lineage>
        <taxon>Bacteria</taxon>
        <taxon>Bacillati</taxon>
        <taxon>Bacillota</taxon>
        <taxon>Bacilli</taxon>
        <taxon>Lactobacillales</taxon>
        <taxon>Enterococcaceae</taxon>
        <taxon>Vagococcus</taxon>
    </lineage>
</organism>
<accession>A0A4S3B9S4</accession>
<keyword evidence="1" id="KW-0812">Transmembrane</keyword>
<keyword evidence="1" id="KW-0472">Membrane</keyword>